<dbReference type="GO" id="GO:0004674">
    <property type="term" value="F:protein serine/threonine kinase activity"/>
    <property type="evidence" value="ECO:0007669"/>
    <property type="project" value="UniProtKB-KW"/>
</dbReference>
<reference evidence="11 12" key="1">
    <citation type="submission" date="2020-03" db="EMBL/GenBank/DDBJ databases">
        <title>Whole genome shotgun sequence of Phytohabitans houttuyneae NBRC 108639.</title>
        <authorList>
            <person name="Komaki H."/>
            <person name="Tamura T."/>
        </authorList>
    </citation>
    <scope>NUCLEOTIDE SEQUENCE [LARGE SCALE GENOMIC DNA]</scope>
    <source>
        <strain evidence="11 12">NBRC 108639</strain>
    </source>
</reference>
<dbReference type="PANTHER" id="PTHR43289">
    <property type="entry name" value="MITOGEN-ACTIVATED PROTEIN KINASE KINASE KINASE 20-RELATED"/>
    <property type="match status" value="1"/>
</dbReference>
<dbReference type="CDD" id="cd14014">
    <property type="entry name" value="STKc_PknB_like"/>
    <property type="match status" value="1"/>
</dbReference>
<dbReference type="InterPro" id="IPR000719">
    <property type="entry name" value="Prot_kinase_dom"/>
</dbReference>
<feature type="domain" description="Protein kinase" evidence="10">
    <location>
        <begin position="10"/>
        <end position="272"/>
    </location>
</feature>
<dbReference type="PANTHER" id="PTHR43289:SF6">
    <property type="entry name" value="SERINE_THREONINE-PROTEIN KINASE NEKL-3"/>
    <property type="match status" value="1"/>
</dbReference>
<organism evidence="11 12">
    <name type="scientific">Phytohabitans houttuyneae</name>
    <dbReference type="NCBI Taxonomy" id="1076126"/>
    <lineage>
        <taxon>Bacteria</taxon>
        <taxon>Bacillati</taxon>
        <taxon>Actinomycetota</taxon>
        <taxon>Actinomycetes</taxon>
        <taxon>Micromonosporales</taxon>
        <taxon>Micromonosporaceae</taxon>
    </lineage>
</organism>
<dbReference type="Gene3D" id="1.10.510.10">
    <property type="entry name" value="Transferase(Phosphotransferase) domain 1"/>
    <property type="match status" value="1"/>
</dbReference>
<evidence type="ECO:0000256" key="7">
    <source>
        <dbReference type="PROSITE-ProRule" id="PRU10141"/>
    </source>
</evidence>
<dbReference type="PROSITE" id="PS50011">
    <property type="entry name" value="PROTEIN_KINASE_DOM"/>
    <property type="match status" value="1"/>
</dbReference>
<keyword evidence="12" id="KW-1185">Reference proteome</keyword>
<dbReference type="InterPro" id="IPR011009">
    <property type="entry name" value="Kinase-like_dom_sf"/>
</dbReference>
<dbReference type="RefSeq" id="WP_173061119.1">
    <property type="nucleotide sequence ID" value="NZ_BAABGO010000031.1"/>
</dbReference>
<keyword evidence="9" id="KW-0812">Transmembrane</keyword>
<dbReference type="InterPro" id="IPR054470">
    <property type="entry name" value="FIMAH_dom"/>
</dbReference>
<evidence type="ECO:0000256" key="1">
    <source>
        <dbReference type="ARBA" id="ARBA00012513"/>
    </source>
</evidence>
<keyword evidence="6 7" id="KW-0067">ATP-binding</keyword>
<dbReference type="SMART" id="SM00220">
    <property type="entry name" value="S_TKc"/>
    <property type="match status" value="1"/>
</dbReference>
<sequence length="482" mass="49959">MINGMVGDRYRLQERLGRGGTATVWRGVDIDTGEPVAVKVLDAALASRPVMVERLRREAEAVARLAHPNIVAARDAGIGHDATYLAMELVDGPTVADLLTSGGPLPVEQAITIAEQVCAALSAAHAAGVIHRDIKPGNLIVDRTGVVKVCDFGIAQLRTRDAQAALTGPSEAVGTCEYMAPEQANGEPIDARTDLYSLGCVLYAMLTGHPPFLEQTAIAVMHQHLHRLPAPVRTVRPDVPAELDELIGRLLAKRARDRPNTATEARARLTAIRTAPTGAGPLPATMAGLSPTTAVLARPSGRRRAAARGVSPRWSAARDGLARWWLSVVAAAVVLATAVTVTAVVVGRDPSGHPAPVAAAPTPAVEAAPPAASTPAEQAPTTAATPAPARTGPATVIDRLAALAGTVQEQVDAGALTAEAGRDLVRQIGEAAVAVQAGKADKGVKKLREVDKRLAELRRDGKLTAAGFAALDVVAPIIAALR</sequence>
<keyword evidence="3" id="KW-0808">Transferase</keyword>
<keyword evidence="4 7" id="KW-0547">Nucleotide-binding</keyword>
<accession>A0A6V8K8W5</accession>
<protein>
    <recommendedName>
        <fullName evidence="1">non-specific serine/threonine protein kinase</fullName>
        <ecNumber evidence="1">2.7.11.1</ecNumber>
    </recommendedName>
</protein>
<name>A0A6V8K8W5_9ACTN</name>
<evidence type="ECO:0000256" key="5">
    <source>
        <dbReference type="ARBA" id="ARBA00022777"/>
    </source>
</evidence>
<evidence type="ECO:0000313" key="12">
    <source>
        <dbReference type="Proteomes" id="UP000482800"/>
    </source>
</evidence>
<evidence type="ECO:0000259" key="10">
    <source>
        <dbReference type="PROSITE" id="PS50011"/>
    </source>
</evidence>
<evidence type="ECO:0000256" key="2">
    <source>
        <dbReference type="ARBA" id="ARBA00022527"/>
    </source>
</evidence>
<evidence type="ECO:0000256" key="4">
    <source>
        <dbReference type="ARBA" id="ARBA00022741"/>
    </source>
</evidence>
<dbReference type="GO" id="GO:0005524">
    <property type="term" value="F:ATP binding"/>
    <property type="evidence" value="ECO:0007669"/>
    <property type="project" value="UniProtKB-UniRule"/>
</dbReference>
<dbReference type="InterPro" id="IPR017441">
    <property type="entry name" value="Protein_kinase_ATP_BS"/>
</dbReference>
<proteinExistence type="predicted"/>
<keyword evidence="9" id="KW-1133">Transmembrane helix</keyword>
<dbReference type="InterPro" id="IPR008271">
    <property type="entry name" value="Ser/Thr_kinase_AS"/>
</dbReference>
<evidence type="ECO:0000256" key="9">
    <source>
        <dbReference type="SAM" id="Phobius"/>
    </source>
</evidence>
<dbReference type="PROSITE" id="PS00107">
    <property type="entry name" value="PROTEIN_KINASE_ATP"/>
    <property type="match status" value="1"/>
</dbReference>
<keyword evidence="9" id="KW-0472">Membrane</keyword>
<evidence type="ECO:0000313" key="11">
    <source>
        <dbReference type="EMBL" id="GFJ81633.1"/>
    </source>
</evidence>
<feature type="region of interest" description="Disordered" evidence="8">
    <location>
        <begin position="353"/>
        <end position="391"/>
    </location>
</feature>
<feature type="transmembrane region" description="Helical" evidence="9">
    <location>
        <begin position="324"/>
        <end position="346"/>
    </location>
</feature>
<feature type="compositionally biased region" description="Low complexity" evidence="8">
    <location>
        <begin position="354"/>
        <end position="391"/>
    </location>
</feature>
<dbReference type="AlphaFoldDB" id="A0A6V8K8W5"/>
<dbReference type="Pfam" id="PF00069">
    <property type="entry name" value="Pkinase"/>
    <property type="match status" value="1"/>
</dbReference>
<dbReference type="EC" id="2.7.11.1" evidence="1"/>
<evidence type="ECO:0000256" key="3">
    <source>
        <dbReference type="ARBA" id="ARBA00022679"/>
    </source>
</evidence>
<dbReference type="Pfam" id="PF22888">
    <property type="entry name" value="FIMAH"/>
    <property type="match status" value="1"/>
</dbReference>
<gene>
    <name evidence="11" type="ORF">Phou_058130</name>
</gene>
<reference evidence="11 12" key="2">
    <citation type="submission" date="2020-03" db="EMBL/GenBank/DDBJ databases">
        <authorList>
            <person name="Ichikawa N."/>
            <person name="Kimura A."/>
            <person name="Kitahashi Y."/>
            <person name="Uohara A."/>
        </authorList>
    </citation>
    <scope>NUCLEOTIDE SEQUENCE [LARGE SCALE GENOMIC DNA]</scope>
    <source>
        <strain evidence="11 12">NBRC 108639</strain>
    </source>
</reference>
<keyword evidence="2" id="KW-0723">Serine/threonine-protein kinase</keyword>
<evidence type="ECO:0000256" key="8">
    <source>
        <dbReference type="SAM" id="MobiDB-lite"/>
    </source>
</evidence>
<evidence type="ECO:0000256" key="6">
    <source>
        <dbReference type="ARBA" id="ARBA00022840"/>
    </source>
</evidence>
<dbReference type="Proteomes" id="UP000482800">
    <property type="component" value="Unassembled WGS sequence"/>
</dbReference>
<dbReference type="EMBL" id="BLPF01000002">
    <property type="protein sequence ID" value="GFJ81633.1"/>
    <property type="molecule type" value="Genomic_DNA"/>
</dbReference>
<dbReference type="FunFam" id="1.10.510.10:FF:000021">
    <property type="entry name" value="Serine/threonine protein kinase"/>
    <property type="match status" value="1"/>
</dbReference>
<dbReference type="Gene3D" id="3.30.200.20">
    <property type="entry name" value="Phosphorylase Kinase, domain 1"/>
    <property type="match status" value="1"/>
</dbReference>
<feature type="binding site" evidence="7">
    <location>
        <position position="39"/>
    </location>
    <ligand>
        <name>ATP</name>
        <dbReference type="ChEBI" id="CHEBI:30616"/>
    </ligand>
</feature>
<dbReference type="SUPFAM" id="SSF56112">
    <property type="entry name" value="Protein kinase-like (PK-like)"/>
    <property type="match status" value="1"/>
</dbReference>
<dbReference type="PROSITE" id="PS00108">
    <property type="entry name" value="PROTEIN_KINASE_ST"/>
    <property type="match status" value="1"/>
</dbReference>
<keyword evidence="5" id="KW-0418">Kinase</keyword>
<comment type="caution">
    <text evidence="11">The sequence shown here is derived from an EMBL/GenBank/DDBJ whole genome shotgun (WGS) entry which is preliminary data.</text>
</comment>